<evidence type="ECO:0000256" key="3">
    <source>
        <dbReference type="ARBA" id="ARBA00023295"/>
    </source>
</evidence>
<evidence type="ECO:0000256" key="5">
    <source>
        <dbReference type="SAM" id="SignalP"/>
    </source>
</evidence>
<evidence type="ECO:0000313" key="6">
    <source>
        <dbReference type="EMBL" id="AOW06372.1"/>
    </source>
</evidence>
<dbReference type="GO" id="GO:0005737">
    <property type="term" value="C:cytoplasm"/>
    <property type="evidence" value="ECO:0007669"/>
    <property type="project" value="UniProtKB-ARBA"/>
</dbReference>
<evidence type="ECO:0000313" key="7">
    <source>
        <dbReference type="Proteomes" id="UP000182444"/>
    </source>
</evidence>
<sequence>MKFTTLLSMASVAMSAAVTVEIHSTVLETVFETASETIISDAATPEPSPTVRYVTILPKPFPAFNGVALSGTVHNKRDTVETSVDCNLGLASASAAALREQSSAGTSSAAYTATLTSGSNLSSETHTIEVSSSTSSIPEPATASIETEPNPSLIPLFIPVHQEDSPPDTTTDTHNMGLGTKIRDMVNNVGPVAAADLSKPNQAPNDRTIFQSRNNHGPNIGSMFLLEKWLTPGMFPDSAKGDAELDAVTALVAEQGAGGAQKKFEDHWNTWITDDDFSYLQSVGANAIRVPMGYWTINGGAFTQGTPFQQYQSVYQNAWSIFKTNILDKARAANIAVLIDLHAVPGGANGDAHSGTSSGKVEFWDSRSDQKIAIDALQWVAKDVLSYDNVLGIEVVNEAVYDASTSKEGSYYLRALEAIRQVNPDVPVYISDGWAPTEWNEWVQEQNQKLSAGQNTGFVVDSHVYKAFSEQDKGNSPQQNIANVPAYLNVGKAQADSIVGEFSCVFSEETWAKAGGEDREQLAIKYGQVQIESFNQNARAGWFFWTYKFQYGDGGDWGFKPMTQKGALPTFSNGGSNKDPKAGIKEAATKATEEHSAYWDQHQGNYEHWRYADGYVSGWQDAAAFYEFHGSTIGRINAWQDARRAQHIAAKGNSGAIWEWDQGFDAGIQGLLNYMRS</sequence>
<dbReference type="GO" id="GO:0009986">
    <property type="term" value="C:cell surface"/>
    <property type="evidence" value="ECO:0007669"/>
    <property type="project" value="TreeGrafter"/>
</dbReference>
<dbReference type="EMBL" id="CP017557">
    <property type="protein sequence ID" value="AOW06372.1"/>
    <property type="molecule type" value="Genomic_DNA"/>
</dbReference>
<dbReference type="FunFam" id="3.20.20.80:FF:000100">
    <property type="entry name" value="Glycoside hydrolase superfamily"/>
    <property type="match status" value="1"/>
</dbReference>
<dbReference type="GO" id="GO:0005576">
    <property type="term" value="C:extracellular region"/>
    <property type="evidence" value="ECO:0007669"/>
    <property type="project" value="TreeGrafter"/>
</dbReference>
<feature type="signal peptide" evidence="5">
    <location>
        <begin position="1"/>
        <end position="15"/>
    </location>
</feature>
<dbReference type="GeneID" id="2911952"/>
<dbReference type="Gene3D" id="3.20.20.80">
    <property type="entry name" value="Glycosidases"/>
    <property type="match status" value="1"/>
</dbReference>
<dbReference type="InterPro" id="IPR050386">
    <property type="entry name" value="Glycosyl_hydrolase_5"/>
</dbReference>
<gene>
    <name evidence="6" type="ORF">YALI1_E40502g</name>
</gene>
<dbReference type="PANTHER" id="PTHR31297:SF43">
    <property type="entry name" value="GLUCAN 1,3-BETA-GLUCOSIDASE 3"/>
    <property type="match status" value="1"/>
</dbReference>
<feature type="region of interest" description="Disordered" evidence="4">
    <location>
        <begin position="117"/>
        <end position="151"/>
    </location>
</feature>
<reference evidence="6 7" key="1">
    <citation type="journal article" date="2016" name="PLoS ONE">
        <title>Sequence Assembly of Yarrowia lipolytica Strain W29/CLIB89 Shows Transposable Element Diversity.</title>
        <authorList>
            <person name="Magnan C."/>
            <person name="Yu J."/>
            <person name="Chang I."/>
            <person name="Jahn E."/>
            <person name="Kanomata Y."/>
            <person name="Wu J."/>
            <person name="Zeller M."/>
            <person name="Oakes M."/>
            <person name="Baldi P."/>
            <person name="Sandmeyer S."/>
        </authorList>
    </citation>
    <scope>NUCLEOTIDE SEQUENCE [LARGE SCALE GENOMIC DNA]</scope>
    <source>
        <strain evidence="7">CLIB89(W29)</strain>
    </source>
</reference>
<dbReference type="Proteomes" id="UP000182444">
    <property type="component" value="Chromosome 1E"/>
</dbReference>
<feature type="compositionally biased region" description="Polar residues" evidence="4">
    <location>
        <begin position="120"/>
        <end position="137"/>
    </location>
</feature>
<accession>A0A1D8NL58</accession>
<dbReference type="eggNOG" id="ENOG502QVVM">
    <property type="taxonomic scope" value="Eukaryota"/>
</dbReference>
<organism evidence="6 7">
    <name type="scientific">Yarrowia lipolytica</name>
    <name type="common">Candida lipolytica</name>
    <dbReference type="NCBI Taxonomy" id="4952"/>
    <lineage>
        <taxon>Eukaryota</taxon>
        <taxon>Fungi</taxon>
        <taxon>Dikarya</taxon>
        <taxon>Ascomycota</taxon>
        <taxon>Saccharomycotina</taxon>
        <taxon>Dipodascomycetes</taxon>
        <taxon>Dipodascales</taxon>
        <taxon>Dipodascales incertae sedis</taxon>
        <taxon>Yarrowia</taxon>
    </lineage>
</organism>
<dbReference type="PANTHER" id="PTHR31297">
    <property type="entry name" value="GLUCAN ENDO-1,6-BETA-GLUCOSIDASE B"/>
    <property type="match status" value="1"/>
</dbReference>
<keyword evidence="3" id="KW-0326">Glycosidase</keyword>
<proteinExistence type="inferred from homology"/>
<dbReference type="AlphaFoldDB" id="A0A1D8NL58"/>
<comment type="similarity">
    <text evidence="1">Belongs to the glycosyl hydrolase 5 (cellulase A) family.</text>
</comment>
<evidence type="ECO:0000256" key="1">
    <source>
        <dbReference type="ARBA" id="ARBA00005641"/>
    </source>
</evidence>
<evidence type="ECO:0000256" key="2">
    <source>
        <dbReference type="ARBA" id="ARBA00022801"/>
    </source>
</evidence>
<dbReference type="GO" id="GO:0046557">
    <property type="term" value="F:glucan endo-1,6-beta-glucosidase activity"/>
    <property type="evidence" value="ECO:0007669"/>
    <property type="project" value="TreeGrafter"/>
</dbReference>
<feature type="chain" id="PRO_5012249713" description="Glycoside hydrolase superfamily" evidence="5">
    <location>
        <begin position="16"/>
        <end position="677"/>
    </location>
</feature>
<dbReference type="InterPro" id="IPR017853">
    <property type="entry name" value="GH"/>
</dbReference>
<keyword evidence="5" id="KW-0732">Signal</keyword>
<dbReference type="SUPFAM" id="SSF51445">
    <property type="entry name" value="(Trans)glycosidases"/>
    <property type="match status" value="1"/>
</dbReference>
<name>A0A1D8NL58_YARLL</name>
<dbReference type="KEGG" id="yli:2911952"/>
<protein>
    <recommendedName>
        <fullName evidence="8">Glycoside hydrolase superfamily</fullName>
    </recommendedName>
</protein>
<dbReference type="GO" id="GO:0009251">
    <property type="term" value="P:glucan catabolic process"/>
    <property type="evidence" value="ECO:0007669"/>
    <property type="project" value="TreeGrafter"/>
</dbReference>
<evidence type="ECO:0008006" key="8">
    <source>
        <dbReference type="Google" id="ProtNLM"/>
    </source>
</evidence>
<evidence type="ECO:0000256" key="4">
    <source>
        <dbReference type="SAM" id="MobiDB-lite"/>
    </source>
</evidence>
<keyword evidence="2" id="KW-0378">Hydrolase</keyword>
<dbReference type="VEuPathDB" id="FungiDB:YALI0_E34155g"/>
<dbReference type="VEuPathDB" id="FungiDB:YALI1_E40502g"/>
<dbReference type="RefSeq" id="XP_504761.2">
    <property type="nucleotide sequence ID" value="XM_504761.3"/>
</dbReference>